<feature type="transmembrane region" description="Helical" evidence="1">
    <location>
        <begin position="777"/>
        <end position="794"/>
    </location>
</feature>
<feature type="transmembrane region" description="Helical" evidence="1">
    <location>
        <begin position="583"/>
        <end position="603"/>
    </location>
</feature>
<feature type="transmembrane region" description="Helical" evidence="1">
    <location>
        <begin position="888"/>
        <end position="906"/>
    </location>
</feature>
<keyword evidence="1" id="KW-0472">Membrane</keyword>
<feature type="transmembrane region" description="Helical" evidence="1">
    <location>
        <begin position="507"/>
        <end position="525"/>
    </location>
</feature>
<dbReference type="OrthoDB" id="6379269at2"/>
<dbReference type="PANTHER" id="PTHR38434:SF1">
    <property type="entry name" value="BLL2549 PROTEIN"/>
    <property type="match status" value="1"/>
</dbReference>
<feature type="transmembrane region" description="Helical" evidence="1">
    <location>
        <begin position="912"/>
        <end position="929"/>
    </location>
</feature>
<feature type="transmembrane region" description="Helical" evidence="1">
    <location>
        <begin position="470"/>
        <end position="486"/>
    </location>
</feature>
<feature type="transmembrane region" description="Helical" evidence="1">
    <location>
        <begin position="554"/>
        <end position="571"/>
    </location>
</feature>
<dbReference type="EMBL" id="SAWY01000036">
    <property type="protein sequence ID" value="TPH13422.1"/>
    <property type="molecule type" value="Genomic_DNA"/>
</dbReference>
<keyword evidence="1" id="KW-1133">Transmembrane helix</keyword>
<feature type="transmembrane region" description="Helical" evidence="1">
    <location>
        <begin position="338"/>
        <end position="356"/>
    </location>
</feature>
<sequence length="941" mass="105260">MLQDVMMNQEVKALRSELALLKLQFSERVSAVEARLNELLEQENPSASSLEQSTITEVQREIQETESLLPETAAEYLALNSQVKASVPAEPSFITLFFQTILSSFFDWFSPVTKIYQTYKDRGMLGIFILTIVGIALTLAGFGYLMQLLIDQLGAGSKSLLMCVAAVFVMGVGIALKLKTKFSEFATAIVTLGILLSYSTIYFSGSVYEIIPNIAVLFLYLLIALICHFLALWLDTKIVASLGIIGIATMPILSNTIQVEPFYYLMSLAFVTTSSLILAYRISASWLANVSLAFCIVALEWTIGVETVSVSAWLVNLFYLLFFTYITMTLIKATDSNYRVLVLLAALVGATILLFFQAGTLFSTQMTACFALNAAISAFTSTLFYRIRHNLTHVLILLSALWAVLAVVSSISNAYWGIAWAVEGMLLLFIGRKYAMTTVINQGQVLTSLALIYCWSALLRYFPLPALKSADGWLLSIVIIVVLGTWQRLISNSNIFDKVTQNKIKPFLQLVEVIWLSVLVIASLNLWLGDWTGAMVILLQLLLLFRAKQCKQVSIEIFASALILVPLFYAYNGVLMVDSYRFMMLPLFAKVAVISAFVQLWLWSAFYRKYQPDSAIKEIAESARILFYMLLPVCWVGSVIRRFDENALMVIWMSPLIALFFAQKVKHQLLVKEVKVLTLLASLALILLVGQLTLIYGLVALIGFMIFYSAAFYFDKKVSQSELCQFICSCGLISLGFALPSIIGFQTNSLLIGLIFMAMLWVAYMTMLNLSEHVKRNELTIAIINIMLVIVAWWLTYFNAMYACIPVMFLIGALYQKHALFIDTRLGRLVGQHGDLFLHTIAAITYITLFTSLVDYRLDLLVAPALAVHGAIILFLKDRRVFTVKYSFALILLGITKLALVDAANALLWQKVMLFMGIGVFILAASFWYQKLVKQAESELV</sequence>
<proteinExistence type="predicted"/>
<reference evidence="2 3" key="1">
    <citation type="submission" date="2019-01" db="EMBL/GenBank/DDBJ databases">
        <title>Litorilituus lipolytica sp. nov., isolated from intertidal sand of the Yellow Sea in China.</title>
        <authorList>
            <person name="Liu A."/>
        </authorList>
    </citation>
    <scope>NUCLEOTIDE SEQUENCE [LARGE SCALE GENOMIC DNA]</scope>
    <source>
        <strain evidence="2 3">RZ04</strain>
    </source>
</reference>
<evidence type="ECO:0000313" key="3">
    <source>
        <dbReference type="Proteomes" id="UP000315303"/>
    </source>
</evidence>
<dbReference type="Pfam" id="PF10101">
    <property type="entry name" value="DUF2339"/>
    <property type="match status" value="1"/>
</dbReference>
<accession>A0A502KP81</accession>
<feature type="transmembrane region" description="Helical" evidence="1">
    <location>
        <begin position="623"/>
        <end position="640"/>
    </location>
</feature>
<evidence type="ECO:0000313" key="2">
    <source>
        <dbReference type="EMBL" id="TPH13422.1"/>
    </source>
</evidence>
<dbReference type="InterPro" id="IPR019286">
    <property type="entry name" value="DUF2339_TM"/>
</dbReference>
<keyword evidence="3" id="KW-1185">Reference proteome</keyword>
<feature type="transmembrane region" description="Helical" evidence="1">
    <location>
        <begin position="310"/>
        <end position="331"/>
    </location>
</feature>
<dbReference type="Proteomes" id="UP000315303">
    <property type="component" value="Unassembled WGS sequence"/>
</dbReference>
<feature type="transmembrane region" description="Helical" evidence="1">
    <location>
        <begin position="210"/>
        <end position="231"/>
    </location>
</feature>
<feature type="transmembrane region" description="Helical" evidence="1">
    <location>
        <begin position="185"/>
        <end position="204"/>
    </location>
</feature>
<feature type="transmembrane region" description="Helical" evidence="1">
    <location>
        <begin position="124"/>
        <end position="147"/>
    </location>
</feature>
<comment type="caution">
    <text evidence="2">The sequence shown here is derived from an EMBL/GenBank/DDBJ whole genome shotgun (WGS) entry which is preliminary data.</text>
</comment>
<feature type="transmembrane region" description="Helical" evidence="1">
    <location>
        <begin position="751"/>
        <end position="770"/>
    </location>
</feature>
<feature type="transmembrane region" description="Helical" evidence="1">
    <location>
        <begin position="646"/>
        <end position="662"/>
    </location>
</feature>
<feature type="transmembrane region" description="Helical" evidence="1">
    <location>
        <begin position="159"/>
        <end position="178"/>
    </location>
</feature>
<name>A0A502KP81_9GAMM</name>
<gene>
    <name evidence="2" type="ORF">EPA86_14635</name>
</gene>
<keyword evidence="1" id="KW-0812">Transmembrane</keyword>
<organism evidence="2 3">
    <name type="scientific">Litorilituus lipolyticus</name>
    <dbReference type="NCBI Taxonomy" id="2491017"/>
    <lineage>
        <taxon>Bacteria</taxon>
        <taxon>Pseudomonadati</taxon>
        <taxon>Pseudomonadota</taxon>
        <taxon>Gammaproteobacteria</taxon>
        <taxon>Alteromonadales</taxon>
        <taxon>Colwelliaceae</taxon>
        <taxon>Litorilituus</taxon>
    </lineage>
</organism>
<feature type="transmembrane region" description="Helical" evidence="1">
    <location>
        <begin position="694"/>
        <end position="714"/>
    </location>
</feature>
<feature type="transmembrane region" description="Helical" evidence="1">
    <location>
        <begin position="238"/>
        <end position="256"/>
    </location>
</feature>
<dbReference type="AlphaFoldDB" id="A0A502KP81"/>
<feature type="transmembrane region" description="Helical" evidence="1">
    <location>
        <begin position="262"/>
        <end position="279"/>
    </location>
</feature>
<feature type="transmembrane region" description="Helical" evidence="1">
    <location>
        <begin position="726"/>
        <end position="745"/>
    </location>
</feature>
<feature type="transmembrane region" description="Helical" evidence="1">
    <location>
        <begin position="860"/>
        <end position="876"/>
    </location>
</feature>
<dbReference type="PANTHER" id="PTHR38434">
    <property type="entry name" value="BLL2549 PROTEIN"/>
    <property type="match status" value="1"/>
</dbReference>
<feature type="transmembrane region" description="Helical" evidence="1">
    <location>
        <begin position="443"/>
        <end position="464"/>
    </location>
</feature>
<feature type="transmembrane region" description="Helical" evidence="1">
    <location>
        <begin position="836"/>
        <end position="854"/>
    </location>
</feature>
<protein>
    <submittedName>
        <fullName evidence="2">DUF2339 domain-containing protein</fullName>
    </submittedName>
</protein>
<feature type="transmembrane region" description="Helical" evidence="1">
    <location>
        <begin position="286"/>
        <end position="304"/>
    </location>
</feature>
<evidence type="ECO:0000256" key="1">
    <source>
        <dbReference type="SAM" id="Phobius"/>
    </source>
</evidence>
<feature type="transmembrane region" description="Helical" evidence="1">
    <location>
        <begin position="362"/>
        <end position="384"/>
    </location>
</feature>